<dbReference type="InterPro" id="IPR016205">
    <property type="entry name" value="Glycerol_DH"/>
</dbReference>
<keyword evidence="2" id="KW-0479">Metal-binding</keyword>
<dbReference type="KEGG" id="ahb:bsdtb5_14550"/>
<evidence type="ECO:0000256" key="4">
    <source>
        <dbReference type="ARBA" id="ARBA00023027"/>
    </source>
</evidence>
<dbReference type="Pfam" id="PF00465">
    <property type="entry name" value="Fe-ADH"/>
    <property type="match status" value="1"/>
</dbReference>
<dbReference type="PANTHER" id="PTHR43616:SF5">
    <property type="entry name" value="GLYCEROL DEHYDROGENASE 1"/>
    <property type="match status" value="1"/>
</dbReference>
<evidence type="ECO:0000256" key="5">
    <source>
        <dbReference type="ARBA" id="ARBA00037918"/>
    </source>
</evidence>
<organism evidence="10 11">
    <name type="scientific">Anaeromicropila herbilytica</name>
    <dbReference type="NCBI Taxonomy" id="2785025"/>
    <lineage>
        <taxon>Bacteria</taxon>
        <taxon>Bacillati</taxon>
        <taxon>Bacillota</taxon>
        <taxon>Clostridia</taxon>
        <taxon>Lachnospirales</taxon>
        <taxon>Lachnospiraceae</taxon>
        <taxon>Anaeromicropila</taxon>
    </lineage>
</organism>
<dbReference type="Gene3D" id="3.40.50.1970">
    <property type="match status" value="1"/>
</dbReference>
<evidence type="ECO:0000256" key="7">
    <source>
        <dbReference type="ARBA" id="ARBA00040132"/>
    </source>
</evidence>
<gene>
    <name evidence="10" type="ORF">bsdtb5_14550</name>
</gene>
<name>A0A7R7EJ93_9FIRM</name>
<dbReference type="PROSITE" id="PS00913">
    <property type="entry name" value="ADH_IRON_1"/>
    <property type="match status" value="1"/>
</dbReference>
<dbReference type="EC" id="1.1.1.6" evidence="6"/>
<dbReference type="GO" id="GO:0008888">
    <property type="term" value="F:glycerol dehydrogenase (NAD+) activity"/>
    <property type="evidence" value="ECO:0007669"/>
    <property type="project" value="UniProtKB-EC"/>
</dbReference>
<dbReference type="CDD" id="cd08170">
    <property type="entry name" value="GlyDH"/>
    <property type="match status" value="1"/>
</dbReference>
<dbReference type="RefSeq" id="WP_271715400.1">
    <property type="nucleotide sequence ID" value="NZ_AP024169.1"/>
</dbReference>
<feature type="domain" description="Alcohol dehydrogenase iron-type/glycerol dehydrogenase GldA" evidence="9">
    <location>
        <begin position="99"/>
        <end position="192"/>
    </location>
</feature>
<evidence type="ECO:0000256" key="6">
    <source>
        <dbReference type="ARBA" id="ARBA00039147"/>
    </source>
</evidence>
<accession>A0A7R7EJ93</accession>
<keyword evidence="3" id="KW-0560">Oxidoreductase</keyword>
<sequence length="419" mass="46726">MIEQLKAPGKYMQGTGIMKDLAKHVVTYGRKALYLLADRDVDLIKERIDRSYQCYQSYQSDQGYQSYHRNQSYQRYLGENESSLINNGNKDEIVHDTYCYEMFKGECDNEEISRIVDIVKKQGIEVIVGIGSGKLHDTTKAVGFYANIPVAIVPTIVASDAPCSSMSVINTKEGCFDHYLYLKHNPDLVFVDIDFIIQAPARLLVAGMGDALSTYFEARACQQSNCLLPNGSKSSDVAYYLSKLCLESLYQYGVQAKEDVINHISSIAVEKIVEANTLLSGVGFESGGLAAAHAINDGMSRIESCNHRLHGEKVAFATLVQLVLEREYEKCSTSDRNKNVDSKSHSQKEIEEVLEFCVQVGLPVTLEEMGLTSGDRDTLQRIAEYSLLDNEPMHHMGFIVTEDMIIQAMLEVDCIGKGK</sequence>
<comment type="pathway">
    <text evidence="5">Polyol metabolism; glycerol fermentation; glycerone phosphate from glycerol (oxidative route): step 1/2.</text>
</comment>
<dbReference type="InterPro" id="IPR018211">
    <property type="entry name" value="ADH_Fe_CS"/>
</dbReference>
<reference evidence="10 11" key="1">
    <citation type="submission" date="2020-11" db="EMBL/GenBank/DDBJ databases">
        <title>Draft genome sequencing of a Lachnospiraceae strain isolated from anoxic soil subjected to BSD treatment.</title>
        <authorList>
            <person name="Uek A."/>
            <person name="Tonouchi A."/>
        </authorList>
    </citation>
    <scope>NUCLEOTIDE SEQUENCE [LARGE SCALE GENOMIC DNA]</scope>
    <source>
        <strain evidence="10 11">TB5</strain>
    </source>
</reference>
<dbReference type="AlphaFoldDB" id="A0A7R7EJ93"/>
<protein>
    <recommendedName>
        <fullName evidence="7">Glycerol dehydrogenase</fullName>
        <ecNumber evidence="6">1.1.1.6</ecNumber>
    </recommendedName>
</protein>
<proteinExistence type="inferred from homology"/>
<keyword evidence="11" id="KW-1185">Reference proteome</keyword>
<comment type="similarity">
    <text evidence="1">Belongs to the iron-containing alcohol dehydrogenase family.</text>
</comment>
<evidence type="ECO:0000256" key="1">
    <source>
        <dbReference type="ARBA" id="ARBA00007358"/>
    </source>
</evidence>
<dbReference type="SUPFAM" id="SSF56796">
    <property type="entry name" value="Dehydroquinate synthase-like"/>
    <property type="match status" value="1"/>
</dbReference>
<evidence type="ECO:0000313" key="11">
    <source>
        <dbReference type="Proteomes" id="UP000595897"/>
    </source>
</evidence>
<evidence type="ECO:0000313" key="10">
    <source>
        <dbReference type="EMBL" id="BCN30160.1"/>
    </source>
</evidence>
<evidence type="ECO:0000256" key="3">
    <source>
        <dbReference type="ARBA" id="ARBA00023002"/>
    </source>
</evidence>
<evidence type="ECO:0000256" key="8">
    <source>
        <dbReference type="ARBA" id="ARBA00049006"/>
    </source>
</evidence>
<dbReference type="GO" id="GO:0005829">
    <property type="term" value="C:cytosol"/>
    <property type="evidence" value="ECO:0007669"/>
    <property type="project" value="TreeGrafter"/>
</dbReference>
<dbReference type="PANTHER" id="PTHR43616">
    <property type="entry name" value="GLYCEROL DEHYDROGENASE"/>
    <property type="match status" value="1"/>
</dbReference>
<dbReference type="EMBL" id="AP024169">
    <property type="protein sequence ID" value="BCN30160.1"/>
    <property type="molecule type" value="Genomic_DNA"/>
</dbReference>
<dbReference type="Gene3D" id="1.20.1090.10">
    <property type="entry name" value="Dehydroquinate synthase-like - alpha domain"/>
    <property type="match status" value="1"/>
</dbReference>
<evidence type="ECO:0000256" key="2">
    <source>
        <dbReference type="ARBA" id="ARBA00022723"/>
    </source>
</evidence>
<comment type="catalytic activity">
    <reaction evidence="8">
        <text>glycerol + NAD(+) = dihydroxyacetone + NADH + H(+)</text>
        <dbReference type="Rhea" id="RHEA:13769"/>
        <dbReference type="ChEBI" id="CHEBI:15378"/>
        <dbReference type="ChEBI" id="CHEBI:16016"/>
        <dbReference type="ChEBI" id="CHEBI:17754"/>
        <dbReference type="ChEBI" id="CHEBI:57540"/>
        <dbReference type="ChEBI" id="CHEBI:57945"/>
        <dbReference type="EC" id="1.1.1.6"/>
    </reaction>
</comment>
<dbReference type="GO" id="GO:0046872">
    <property type="term" value="F:metal ion binding"/>
    <property type="evidence" value="ECO:0007669"/>
    <property type="project" value="UniProtKB-KW"/>
</dbReference>
<evidence type="ECO:0000259" key="9">
    <source>
        <dbReference type="Pfam" id="PF00465"/>
    </source>
</evidence>
<keyword evidence="4" id="KW-0520">NAD</keyword>
<dbReference type="InterPro" id="IPR001670">
    <property type="entry name" value="ADH_Fe/GldA"/>
</dbReference>
<dbReference type="Proteomes" id="UP000595897">
    <property type="component" value="Chromosome"/>
</dbReference>